<name>A0A095SQI3_9FLAO</name>
<comment type="caution">
    <text evidence="3">The sequence shown here is derived from an EMBL/GenBank/DDBJ whole genome shotgun (WGS) entry which is preliminary data.</text>
</comment>
<keyword evidence="1" id="KW-1015">Disulfide bond</keyword>
<dbReference type="InterPro" id="IPR013766">
    <property type="entry name" value="Thioredoxin_domain"/>
</dbReference>
<accession>A0A095SQI3</accession>
<keyword evidence="4" id="KW-1185">Reference proteome</keyword>
<dbReference type="OrthoDB" id="7629852at2"/>
<feature type="domain" description="Thioredoxin" evidence="2">
    <location>
        <begin position="1"/>
        <end position="103"/>
    </location>
</feature>
<reference evidence="3 4" key="1">
    <citation type="submission" date="2014-09" db="EMBL/GenBank/DDBJ databases">
        <title>Whole Genome Shotgun of Flavobacterium aquatile LMG 4008.</title>
        <authorList>
            <person name="Gale A.N."/>
            <person name="Pipes S.E."/>
            <person name="Newman J.D."/>
        </authorList>
    </citation>
    <scope>NUCLEOTIDE SEQUENCE [LARGE SCALE GENOMIC DNA]</scope>
    <source>
        <strain evidence="3 4">LMG 4008</strain>
    </source>
</reference>
<proteinExistence type="predicted"/>
<protein>
    <submittedName>
        <fullName evidence="3">Thioredoxin</fullName>
    </submittedName>
</protein>
<organism evidence="3 4">
    <name type="scientific">Flavobacterium aquatile LMG 4008 = ATCC 11947</name>
    <dbReference type="NCBI Taxonomy" id="1453498"/>
    <lineage>
        <taxon>Bacteria</taxon>
        <taxon>Pseudomonadati</taxon>
        <taxon>Bacteroidota</taxon>
        <taxon>Flavobacteriia</taxon>
        <taxon>Flavobacteriales</taxon>
        <taxon>Flavobacteriaceae</taxon>
        <taxon>Flavobacterium</taxon>
    </lineage>
</organism>
<dbReference type="eggNOG" id="COG0526">
    <property type="taxonomic scope" value="Bacteria"/>
</dbReference>
<dbReference type="AlphaFoldDB" id="A0A095SQI3"/>
<dbReference type="Gene3D" id="3.40.30.10">
    <property type="entry name" value="Glutaredoxin"/>
    <property type="match status" value="1"/>
</dbReference>
<evidence type="ECO:0000259" key="2">
    <source>
        <dbReference type="PROSITE" id="PS51352"/>
    </source>
</evidence>
<dbReference type="EMBL" id="JRHH01000006">
    <property type="protein sequence ID" value="KGD66847.1"/>
    <property type="molecule type" value="Genomic_DNA"/>
</dbReference>
<dbReference type="Proteomes" id="UP000029554">
    <property type="component" value="Unassembled WGS sequence"/>
</dbReference>
<dbReference type="SUPFAM" id="SSF52833">
    <property type="entry name" value="Thioredoxin-like"/>
    <property type="match status" value="1"/>
</dbReference>
<dbReference type="STRING" id="1453498.LG45_15565"/>
<dbReference type="RefSeq" id="WP_035128711.1">
    <property type="nucleotide sequence ID" value="NZ_JRHH01000006.1"/>
</dbReference>
<evidence type="ECO:0000313" key="3">
    <source>
        <dbReference type="EMBL" id="KGD66847.1"/>
    </source>
</evidence>
<gene>
    <name evidence="3" type="ORF">LG45_15565</name>
</gene>
<dbReference type="CDD" id="cd02947">
    <property type="entry name" value="TRX_family"/>
    <property type="match status" value="1"/>
</dbReference>
<sequence>MLIELNEDTLQDLVASNNKVVVQYSASWCGNCRIMKPKFKKMASENEEITFVLVDAENSPESRKLANVSNLPTFATFVGGKLLNETQTNKAEVLAELVSEISSN</sequence>
<dbReference type="Pfam" id="PF00085">
    <property type="entry name" value="Thioredoxin"/>
    <property type="match status" value="1"/>
</dbReference>
<dbReference type="PANTHER" id="PTHR46115">
    <property type="entry name" value="THIOREDOXIN-LIKE PROTEIN 1"/>
    <property type="match status" value="1"/>
</dbReference>
<dbReference type="PROSITE" id="PS51352">
    <property type="entry name" value="THIOREDOXIN_2"/>
    <property type="match status" value="1"/>
</dbReference>
<evidence type="ECO:0000313" key="4">
    <source>
        <dbReference type="Proteomes" id="UP000029554"/>
    </source>
</evidence>
<dbReference type="InterPro" id="IPR036249">
    <property type="entry name" value="Thioredoxin-like_sf"/>
</dbReference>
<evidence type="ECO:0000256" key="1">
    <source>
        <dbReference type="ARBA" id="ARBA00023157"/>
    </source>
</evidence>